<proteinExistence type="predicted"/>
<dbReference type="Proteomes" id="UP000516314">
    <property type="component" value="Chromosome 1"/>
</dbReference>
<gene>
    <name evidence="2" type="ORF">AT9943_LOCUS3302</name>
</gene>
<dbReference type="AlphaFoldDB" id="A0A7G2DZC4"/>
<evidence type="ECO:0000313" key="3">
    <source>
        <dbReference type="Proteomes" id="UP000516314"/>
    </source>
</evidence>
<protein>
    <submittedName>
        <fullName evidence="2">(thale cress) hypothetical protein</fullName>
    </submittedName>
</protein>
<dbReference type="PANTHER" id="PTHR31973:SF187">
    <property type="entry name" value="MUTATOR TRANSPOSASE MUDRA PROTEIN"/>
    <property type="match status" value="1"/>
</dbReference>
<sequence length="580" mass="65482">MDEGVMVLVGGWECKDNGEWRFKMSGNKRTKFQLSFWFEGGDTVYTQQKMPPVSIDSESSLKKFKKIKQEKGGLNMYLSIDDVDVAEITSPEIRGHKDNSVVEEGWFTRVGLRKAGMRKRSGCRIGNREKMMGIRLRGRIVKGDYPPDWDLWKDWRNSTLTSFDRQPGKQMCGTALGDESSRPNNMGDDIFSSVGGQSQRGQSRMRAQLTDTQATTLEESLDKDCQSCLDNMRGQSLPGVGIVDVEVTTIADADVEGLVDVVVTALEASAAEEEGQCDVEVRNTYSARNDNTARALAEDMSRRVSDGETIFSELAGDEMLMCRDVVPFKDNVAAIASDKANMNLRKGGDAIYIGRVFSNKGELQKALTVYSMKMLFNFRINKSDKIRVIAVCHDKKCDWRVYTTFHENSENMEIRTATLKHTCDVEARSKYGMKATRSMLGELLKAKYTHGKKGPRACELPKIVLAELNVTITYMKAWYAKEIAMKKARCSEEEGYKFLQTYLHLLRTTNPEIQKRNIQCAKYLVEIGLSHWTLAYFLGMRYNVMSSNISESLNAAMQKAIDFSVVTMVESNNYQISYSM</sequence>
<name>A0A7G2DZC4_ARATH</name>
<accession>A0A7G2DZC4</accession>
<dbReference type="PANTHER" id="PTHR31973">
    <property type="entry name" value="POLYPROTEIN, PUTATIVE-RELATED"/>
    <property type="match status" value="1"/>
</dbReference>
<dbReference type="InterPro" id="IPR004332">
    <property type="entry name" value="Transposase_MuDR"/>
</dbReference>
<organism evidence="2 3">
    <name type="scientific">Arabidopsis thaliana</name>
    <name type="common">Mouse-ear cress</name>
    <dbReference type="NCBI Taxonomy" id="3702"/>
    <lineage>
        <taxon>Eukaryota</taxon>
        <taxon>Viridiplantae</taxon>
        <taxon>Streptophyta</taxon>
        <taxon>Embryophyta</taxon>
        <taxon>Tracheophyta</taxon>
        <taxon>Spermatophyta</taxon>
        <taxon>Magnoliopsida</taxon>
        <taxon>eudicotyledons</taxon>
        <taxon>Gunneridae</taxon>
        <taxon>Pentapetalae</taxon>
        <taxon>rosids</taxon>
        <taxon>malvids</taxon>
        <taxon>Brassicales</taxon>
        <taxon>Brassicaceae</taxon>
        <taxon>Camelineae</taxon>
        <taxon>Arabidopsis</taxon>
    </lineage>
</organism>
<reference evidence="2 3" key="1">
    <citation type="submission" date="2020-09" db="EMBL/GenBank/DDBJ databases">
        <authorList>
            <person name="Ashkenazy H."/>
        </authorList>
    </citation>
    <scope>NUCLEOTIDE SEQUENCE [LARGE SCALE GENOMIC DNA]</scope>
    <source>
        <strain evidence="3">cv. Cdm-0</strain>
    </source>
</reference>
<dbReference type="EMBL" id="LR881466">
    <property type="protein sequence ID" value="CAD5314887.1"/>
    <property type="molecule type" value="Genomic_DNA"/>
</dbReference>
<evidence type="ECO:0000259" key="1">
    <source>
        <dbReference type="Pfam" id="PF03108"/>
    </source>
</evidence>
<dbReference type="Pfam" id="PF03108">
    <property type="entry name" value="DBD_Tnp_Mut"/>
    <property type="match status" value="1"/>
</dbReference>
<feature type="domain" description="Transposase MuDR plant" evidence="1">
    <location>
        <begin position="351"/>
        <end position="411"/>
    </location>
</feature>
<evidence type="ECO:0000313" key="2">
    <source>
        <dbReference type="EMBL" id="CAD5314887.1"/>
    </source>
</evidence>